<evidence type="ECO:0008006" key="3">
    <source>
        <dbReference type="Google" id="ProtNLM"/>
    </source>
</evidence>
<comment type="caution">
    <text evidence="1">The sequence shown here is derived from an EMBL/GenBank/DDBJ whole genome shotgun (WGS) entry which is preliminary data.</text>
</comment>
<dbReference type="Proteomes" id="UP000299102">
    <property type="component" value="Unassembled WGS sequence"/>
</dbReference>
<dbReference type="OrthoDB" id="410104at2759"/>
<keyword evidence="2" id="KW-1185">Reference proteome</keyword>
<organism evidence="1 2">
    <name type="scientific">Eumeta variegata</name>
    <name type="common">Bagworm moth</name>
    <name type="synonym">Eumeta japonica</name>
    <dbReference type="NCBI Taxonomy" id="151549"/>
    <lineage>
        <taxon>Eukaryota</taxon>
        <taxon>Metazoa</taxon>
        <taxon>Ecdysozoa</taxon>
        <taxon>Arthropoda</taxon>
        <taxon>Hexapoda</taxon>
        <taxon>Insecta</taxon>
        <taxon>Pterygota</taxon>
        <taxon>Neoptera</taxon>
        <taxon>Endopterygota</taxon>
        <taxon>Lepidoptera</taxon>
        <taxon>Glossata</taxon>
        <taxon>Ditrysia</taxon>
        <taxon>Tineoidea</taxon>
        <taxon>Psychidae</taxon>
        <taxon>Oiketicinae</taxon>
        <taxon>Eumeta</taxon>
    </lineage>
</organism>
<protein>
    <recommendedName>
        <fullName evidence="3">Reverse transcriptase domain-containing protein</fullName>
    </recommendedName>
</protein>
<sequence length="91" mass="10577">MPTNFQRNVINVNIKLERKGEEFPIERGVKQGDPLAEAIHSSPSRYLRNIDWADKGILVLNERLTHLRFADDIAMFSRNCNRTRTNVSKPR</sequence>
<gene>
    <name evidence="1" type="ORF">EVAR_28072_1</name>
</gene>
<dbReference type="EMBL" id="BGZK01000507">
    <property type="protein sequence ID" value="GBP47670.1"/>
    <property type="molecule type" value="Genomic_DNA"/>
</dbReference>
<reference evidence="1 2" key="1">
    <citation type="journal article" date="2019" name="Commun. Biol.">
        <title>The bagworm genome reveals a unique fibroin gene that provides high tensile strength.</title>
        <authorList>
            <person name="Kono N."/>
            <person name="Nakamura H."/>
            <person name="Ohtoshi R."/>
            <person name="Tomita M."/>
            <person name="Numata K."/>
            <person name="Arakawa K."/>
        </authorList>
    </citation>
    <scope>NUCLEOTIDE SEQUENCE [LARGE SCALE GENOMIC DNA]</scope>
</reference>
<accession>A0A4C1W9X4</accession>
<evidence type="ECO:0000313" key="1">
    <source>
        <dbReference type="EMBL" id="GBP47670.1"/>
    </source>
</evidence>
<proteinExistence type="predicted"/>
<name>A0A4C1W9X4_EUMVA</name>
<dbReference type="AlphaFoldDB" id="A0A4C1W9X4"/>
<evidence type="ECO:0000313" key="2">
    <source>
        <dbReference type="Proteomes" id="UP000299102"/>
    </source>
</evidence>